<dbReference type="InterPro" id="IPR019489">
    <property type="entry name" value="Clp_ATPase_C"/>
</dbReference>
<dbReference type="GO" id="GO:0016887">
    <property type="term" value="F:ATP hydrolysis activity"/>
    <property type="evidence" value="ECO:0007669"/>
    <property type="project" value="InterPro"/>
</dbReference>
<evidence type="ECO:0000259" key="6">
    <source>
        <dbReference type="PROSITE" id="PS51903"/>
    </source>
</evidence>
<evidence type="ECO:0000313" key="8">
    <source>
        <dbReference type="Proteomes" id="UP000248627"/>
    </source>
</evidence>
<evidence type="ECO:0000256" key="3">
    <source>
        <dbReference type="ARBA" id="ARBA00022840"/>
    </source>
</evidence>
<proteinExistence type="predicted"/>
<dbReference type="SMART" id="SM00382">
    <property type="entry name" value="AAA"/>
    <property type="match status" value="2"/>
</dbReference>
<dbReference type="InterPro" id="IPR003959">
    <property type="entry name" value="ATPase_AAA_core"/>
</dbReference>
<dbReference type="EMBL" id="POTX01000047">
    <property type="protein sequence ID" value="PZF98083.1"/>
    <property type="molecule type" value="Genomic_DNA"/>
</dbReference>
<evidence type="ECO:0000313" key="7">
    <source>
        <dbReference type="EMBL" id="PZF98083.1"/>
    </source>
</evidence>
<dbReference type="InterPro" id="IPR027417">
    <property type="entry name" value="P-loop_NTPase"/>
</dbReference>
<dbReference type="GO" id="GO:0034605">
    <property type="term" value="P:cellular response to heat"/>
    <property type="evidence" value="ECO:0007669"/>
    <property type="project" value="TreeGrafter"/>
</dbReference>
<evidence type="ECO:0000256" key="4">
    <source>
        <dbReference type="ARBA" id="ARBA00023186"/>
    </source>
</evidence>
<dbReference type="Proteomes" id="UP000248627">
    <property type="component" value="Unassembled WGS sequence"/>
</dbReference>
<dbReference type="InterPro" id="IPR003593">
    <property type="entry name" value="AAA+_ATPase"/>
</dbReference>
<accession>A0A2W2DZ24</accession>
<dbReference type="Pfam" id="PF02861">
    <property type="entry name" value="Clp_N"/>
    <property type="match status" value="1"/>
</dbReference>
<dbReference type="SUPFAM" id="SSF52540">
    <property type="entry name" value="P-loop containing nucleoside triphosphate hydrolases"/>
    <property type="match status" value="2"/>
</dbReference>
<dbReference type="InterPro" id="IPR036628">
    <property type="entry name" value="Clp_N_dom_sf"/>
</dbReference>
<dbReference type="InterPro" id="IPR004176">
    <property type="entry name" value="Clp_R_N"/>
</dbReference>
<dbReference type="Gene3D" id="1.10.8.60">
    <property type="match status" value="2"/>
</dbReference>
<dbReference type="PRINTS" id="PR00300">
    <property type="entry name" value="CLPPROTEASEA"/>
</dbReference>
<dbReference type="GO" id="GO:0005737">
    <property type="term" value="C:cytoplasm"/>
    <property type="evidence" value="ECO:0007669"/>
    <property type="project" value="TreeGrafter"/>
</dbReference>
<name>A0A2W2DZ24_9ACTN</name>
<dbReference type="SMART" id="SM01086">
    <property type="entry name" value="ClpB_D2-small"/>
    <property type="match status" value="1"/>
</dbReference>
<keyword evidence="2" id="KW-0547">Nucleotide-binding</keyword>
<dbReference type="Pfam" id="PF00004">
    <property type="entry name" value="AAA"/>
    <property type="match status" value="1"/>
</dbReference>
<dbReference type="Pfam" id="PF17871">
    <property type="entry name" value="AAA_lid_9"/>
    <property type="match status" value="1"/>
</dbReference>
<keyword evidence="8" id="KW-1185">Reference proteome</keyword>
<sequence length="781" mass="84007">MVVEMTTSFQRLGPTGQHVFLLAQEEARSLQHGYVGPQHLLLALLRQSEGETAEALRRLRLSYPQVQGIVREMVTPHGHAEQRPTTSYLPVAPHVHTLLDIAGDEADRAGGGEVGPPHLLLALAREEKGFVRYIFVRANVADASIYDAVVTALRQARSAGPAQGPGRDSESSVLRSIGLDLTEEARCGRLDRVVGREAEIVRTVQVLRRRKKNNIVLIGDPGVGKTAIVEGLAQQIADGAVGAFADTSVWSVDVGSLLAGATYRGQFEERLHQLVDEVIATGSILFIDELHMIVGAGSAESAVDAANILKPALARGKLRLIGATTFDEYSRHIEKDPALKRRLQPLVVEEPSVPDTVRILRGVRPHYEEHHGLRFTDEALEAAARLSSRYIPDLFLPGKAIDLLDEAASKVWYETQPGSSATAPVDPAADRTAEAVTGRDVAVVLSAQSRIPLSRLLAEGAQRGDEIVDLLSRRLVGQGRALASVAKAVQRAHAGVRSGTGPLASLLITGPPGVGKTQLAKVLASYLLGSEAALIRLDMGEYQESHTVSRLIGAPPGYVGHDQGGQLTEAVRRRPYCVVLLDNLDQAHPDVRNLIAQILDEGVLVDGRGRSISFANTTLLATVGVETSMLRRSGAVGFQSTADTAAEPDRADGGHLHHLREVLGAGLLARLDDVVVLEPLAHADVMRLVDLLLEEVRQDLMNHQVQLCLTADARSWLARRGYDHEHGARMLRQVIQESLVAPAVAGLVDRRFGAGDTLQADVVADRVRIEVADATDPVPVG</sequence>
<dbReference type="CDD" id="cd19499">
    <property type="entry name" value="RecA-like_ClpB_Hsp104-like"/>
    <property type="match status" value="1"/>
</dbReference>
<dbReference type="InterPro" id="IPR001270">
    <property type="entry name" value="ClpA/B"/>
</dbReference>
<comment type="caution">
    <text evidence="7">The sequence shown here is derived from an EMBL/GenBank/DDBJ whole genome shotgun (WGS) entry which is preliminary data.</text>
</comment>
<dbReference type="SUPFAM" id="SSF81923">
    <property type="entry name" value="Double Clp-N motif"/>
    <property type="match status" value="1"/>
</dbReference>
<evidence type="ECO:0000256" key="2">
    <source>
        <dbReference type="ARBA" id="ARBA00022741"/>
    </source>
</evidence>
<dbReference type="PROSITE" id="PS51903">
    <property type="entry name" value="CLP_R"/>
    <property type="match status" value="1"/>
</dbReference>
<feature type="domain" description="Clp R" evidence="6">
    <location>
        <begin position="9"/>
        <end position="156"/>
    </location>
</feature>
<keyword evidence="4" id="KW-0143">Chaperone</keyword>
<keyword evidence="3" id="KW-0067">ATP-binding</keyword>
<dbReference type="Pfam" id="PF10431">
    <property type="entry name" value="ClpB_D2-small"/>
    <property type="match status" value="1"/>
</dbReference>
<dbReference type="AlphaFoldDB" id="A0A2W2DZ24"/>
<dbReference type="InterPro" id="IPR050130">
    <property type="entry name" value="ClpA_ClpB"/>
</dbReference>
<dbReference type="PANTHER" id="PTHR11638:SF175">
    <property type="entry name" value="ATP-DEPENDENT CLP PROTEASE, ATP-BINDING SUBUNIT CLPC"/>
    <property type="match status" value="1"/>
</dbReference>
<organism evidence="7 8">
    <name type="scientific">Micromonospora endophytica</name>
    <dbReference type="NCBI Taxonomy" id="515350"/>
    <lineage>
        <taxon>Bacteria</taxon>
        <taxon>Bacillati</taxon>
        <taxon>Actinomycetota</taxon>
        <taxon>Actinomycetes</taxon>
        <taxon>Micromonosporales</taxon>
        <taxon>Micromonosporaceae</taxon>
        <taxon>Micromonospora</taxon>
    </lineage>
</organism>
<reference evidence="7 8" key="1">
    <citation type="submission" date="2018-01" db="EMBL/GenBank/DDBJ databases">
        <title>Draft genome sequence of Jishengella endophytica.</title>
        <authorList>
            <person name="Sahin N."/>
            <person name="Ay H."/>
            <person name="Saygin H."/>
        </authorList>
    </citation>
    <scope>NUCLEOTIDE SEQUENCE [LARGE SCALE GENOMIC DNA]</scope>
    <source>
        <strain evidence="7 8">DSM 45430</strain>
    </source>
</reference>
<dbReference type="PANTHER" id="PTHR11638">
    <property type="entry name" value="ATP-DEPENDENT CLP PROTEASE"/>
    <property type="match status" value="1"/>
</dbReference>
<dbReference type="CDD" id="cd00009">
    <property type="entry name" value="AAA"/>
    <property type="match status" value="1"/>
</dbReference>
<keyword evidence="1 5" id="KW-0677">Repeat</keyword>
<evidence type="ECO:0000256" key="5">
    <source>
        <dbReference type="PROSITE-ProRule" id="PRU01251"/>
    </source>
</evidence>
<dbReference type="PROSITE" id="PS00870">
    <property type="entry name" value="CLPAB_1"/>
    <property type="match status" value="1"/>
</dbReference>
<gene>
    <name evidence="7" type="ORF">C1I93_09940</name>
</gene>
<dbReference type="GO" id="GO:0005524">
    <property type="term" value="F:ATP binding"/>
    <property type="evidence" value="ECO:0007669"/>
    <property type="project" value="UniProtKB-KW"/>
</dbReference>
<dbReference type="OrthoDB" id="9803641at2"/>
<protein>
    <recommendedName>
        <fullName evidence="6">Clp R domain-containing protein</fullName>
    </recommendedName>
</protein>
<dbReference type="Gene3D" id="3.40.50.300">
    <property type="entry name" value="P-loop containing nucleotide triphosphate hydrolases"/>
    <property type="match status" value="2"/>
</dbReference>
<dbReference type="Gene3D" id="1.10.1780.10">
    <property type="entry name" value="Clp, N-terminal domain"/>
    <property type="match status" value="1"/>
</dbReference>
<evidence type="ECO:0000256" key="1">
    <source>
        <dbReference type="ARBA" id="ARBA00022737"/>
    </source>
</evidence>
<dbReference type="InterPro" id="IPR018368">
    <property type="entry name" value="ClpA/B_CS1"/>
</dbReference>
<dbReference type="InterPro" id="IPR041546">
    <property type="entry name" value="ClpA/ClpB_AAA_lid"/>
</dbReference>
<dbReference type="Pfam" id="PF07724">
    <property type="entry name" value="AAA_2"/>
    <property type="match status" value="1"/>
</dbReference>